<sequence length="734" mass="85575">MLFFFIIFIFFLCDFVSAQVSDDYAHEAFSGYIDVLINFMVPLIIFIIVDLKYSVTKDNLIRSLILLVNVGLQQELAFIFSSVNVSNFIKILQHIIIVFMGFGVIINFIMFCKFRNKERKFDAFDDLENKLLEKFETKIQTLEENIKILRRKITSSDTSSVDISKINYEKDTNLYRKYQNSETGETPEENIKTVIEKIKENNGMREIIKIKILVRIILTIYVTHYYYIHFTRVNPLPGPFPFPFVGNLPQLIWHGGNLKTFFKLNHKEYGDMFDVYLGTTRTVVLNRAEYIEKLLTPSTKNPYIRRFPDSGAKGFDELGLTGKGILFNNNYKSWKHNRQFFTQAILSPKLTYKAIDWTNRLFNELESYWEKLYLQEEIIKENKNKLDFPAWFNQFTNDMIIELITGERSYTMAGYYNTLSDEKAEHSSEIVDDSVKLVQAIRKYLLGLLMFQVVPPFLRHYVPGFKNKSDDFIQNLEFMNQRLDAIIKKRRQEIENTPLDKPLPNDMLTSMIIANTSRDINSVGGEGMTDIEIRGLMLDGFIGGTDTTANMISFIIYYLAHNSDVKKKMLEEIDRIFQGDKTRPITENDFRNLKYCEAIIKEVARIFPVASSFGRCLEKPDEIAGYQWPADTMIRINADAIHNNKDYWEEPDKFNPDRWLVEGFEPRKHSFIMFGGGLRLCPGRKLAMIELVCLMALLFRKYEIDLVDMNAPLKTKTTIITACTELLIKVKPRN</sequence>
<comment type="caution">
    <text evidence="6">The sequence shown here is derived from an EMBL/GenBank/DDBJ whole genome shotgun (WGS) entry which is preliminary data.</text>
</comment>
<dbReference type="AlphaFoldDB" id="A0A397STB0"/>
<dbReference type="Proteomes" id="UP000265703">
    <property type="component" value="Unassembled WGS sequence"/>
</dbReference>
<evidence type="ECO:0000313" key="7">
    <source>
        <dbReference type="Proteomes" id="UP000265703"/>
    </source>
</evidence>
<evidence type="ECO:0000256" key="2">
    <source>
        <dbReference type="ARBA" id="ARBA00023004"/>
    </source>
</evidence>
<reference evidence="6 7" key="1">
    <citation type="submission" date="2018-06" db="EMBL/GenBank/DDBJ databases">
        <title>Comparative genomics reveals the genomic features of Rhizophagus irregularis, R. cerebriforme, R. diaphanum and Gigaspora rosea, and their symbiotic lifestyle signature.</title>
        <authorList>
            <person name="Morin E."/>
            <person name="San Clemente H."/>
            <person name="Chen E.C.H."/>
            <person name="De La Providencia I."/>
            <person name="Hainaut M."/>
            <person name="Kuo A."/>
            <person name="Kohler A."/>
            <person name="Murat C."/>
            <person name="Tang N."/>
            <person name="Roy S."/>
            <person name="Loubradou J."/>
            <person name="Henrissat B."/>
            <person name="Grigoriev I.V."/>
            <person name="Corradi N."/>
            <person name="Roux C."/>
            <person name="Martin F.M."/>
        </authorList>
    </citation>
    <scope>NUCLEOTIDE SEQUENCE [LARGE SCALE GENOMIC DNA]</scope>
    <source>
        <strain evidence="6 7">DAOM 227022</strain>
    </source>
</reference>
<dbReference type="InterPro" id="IPR036396">
    <property type="entry name" value="Cyt_P450_sf"/>
</dbReference>
<dbReference type="GO" id="GO:0020037">
    <property type="term" value="F:heme binding"/>
    <property type="evidence" value="ECO:0007669"/>
    <property type="project" value="InterPro"/>
</dbReference>
<dbReference type="PANTHER" id="PTHR24301:SF2">
    <property type="entry name" value="THROMBOXANE-A SYNTHASE"/>
    <property type="match status" value="1"/>
</dbReference>
<organism evidence="6 7">
    <name type="scientific">Glomus cerebriforme</name>
    <dbReference type="NCBI Taxonomy" id="658196"/>
    <lineage>
        <taxon>Eukaryota</taxon>
        <taxon>Fungi</taxon>
        <taxon>Fungi incertae sedis</taxon>
        <taxon>Mucoromycota</taxon>
        <taxon>Glomeromycotina</taxon>
        <taxon>Glomeromycetes</taxon>
        <taxon>Glomerales</taxon>
        <taxon>Glomeraceae</taxon>
        <taxon>Glomus</taxon>
    </lineage>
</organism>
<proteinExistence type="predicted"/>
<feature type="transmembrane region" description="Helical" evidence="4">
    <location>
        <begin position="28"/>
        <end position="51"/>
    </location>
</feature>
<keyword evidence="7" id="KW-1185">Reference proteome</keyword>
<evidence type="ECO:0000256" key="1">
    <source>
        <dbReference type="ARBA" id="ARBA00022723"/>
    </source>
</evidence>
<keyword evidence="5" id="KW-0732">Signal</keyword>
<keyword evidence="3" id="KW-0349">Heme</keyword>
<dbReference type="GO" id="GO:0005506">
    <property type="term" value="F:iron ion binding"/>
    <property type="evidence" value="ECO:0007669"/>
    <property type="project" value="InterPro"/>
</dbReference>
<dbReference type="GO" id="GO:0016705">
    <property type="term" value="F:oxidoreductase activity, acting on paired donors, with incorporation or reduction of molecular oxygen"/>
    <property type="evidence" value="ECO:0007669"/>
    <property type="project" value="InterPro"/>
</dbReference>
<dbReference type="PRINTS" id="PR00385">
    <property type="entry name" value="P450"/>
</dbReference>
<dbReference type="SUPFAM" id="SSF48264">
    <property type="entry name" value="Cytochrome P450"/>
    <property type="match status" value="1"/>
</dbReference>
<feature type="transmembrane region" description="Helical" evidence="4">
    <location>
        <begin position="91"/>
        <end position="111"/>
    </location>
</feature>
<dbReference type="PROSITE" id="PS00086">
    <property type="entry name" value="CYTOCHROME_P450"/>
    <property type="match status" value="1"/>
</dbReference>
<feature type="chain" id="PRO_5017372644" evidence="5">
    <location>
        <begin position="19"/>
        <end position="734"/>
    </location>
</feature>
<dbReference type="Pfam" id="PF00067">
    <property type="entry name" value="p450"/>
    <property type="match status" value="1"/>
</dbReference>
<dbReference type="STRING" id="658196.A0A397STB0"/>
<evidence type="ECO:0000313" key="6">
    <source>
        <dbReference type="EMBL" id="RIA87187.1"/>
    </source>
</evidence>
<keyword evidence="4" id="KW-0472">Membrane</keyword>
<evidence type="ECO:0000256" key="3">
    <source>
        <dbReference type="PIRSR" id="PIRSR602401-1"/>
    </source>
</evidence>
<keyword evidence="4" id="KW-0812">Transmembrane</keyword>
<feature type="transmembrane region" description="Helical" evidence="4">
    <location>
        <begin position="63"/>
        <end position="85"/>
    </location>
</feature>
<gene>
    <name evidence="6" type="ORF">C1645_878206</name>
</gene>
<dbReference type="OrthoDB" id="1470350at2759"/>
<keyword evidence="2 3" id="KW-0408">Iron</keyword>
<comment type="cofactor">
    <cofactor evidence="3">
        <name>heme</name>
        <dbReference type="ChEBI" id="CHEBI:30413"/>
    </cofactor>
</comment>
<dbReference type="InterPro" id="IPR002401">
    <property type="entry name" value="Cyt_P450_E_grp-I"/>
</dbReference>
<feature type="signal peptide" evidence="5">
    <location>
        <begin position="1"/>
        <end position="18"/>
    </location>
</feature>
<dbReference type="GO" id="GO:0004497">
    <property type="term" value="F:monooxygenase activity"/>
    <property type="evidence" value="ECO:0007669"/>
    <property type="project" value="InterPro"/>
</dbReference>
<dbReference type="PRINTS" id="PR00463">
    <property type="entry name" value="EP450I"/>
</dbReference>
<evidence type="ECO:0000256" key="4">
    <source>
        <dbReference type="SAM" id="Phobius"/>
    </source>
</evidence>
<accession>A0A397STB0</accession>
<protein>
    <submittedName>
        <fullName evidence="6">Cytochrome P450</fullName>
    </submittedName>
</protein>
<keyword evidence="4" id="KW-1133">Transmembrane helix</keyword>
<name>A0A397STB0_9GLOM</name>
<keyword evidence="1 3" id="KW-0479">Metal-binding</keyword>
<feature type="binding site" description="axial binding residue" evidence="3">
    <location>
        <position position="681"/>
    </location>
    <ligand>
        <name>heme</name>
        <dbReference type="ChEBI" id="CHEBI:30413"/>
    </ligand>
    <ligandPart>
        <name>Fe</name>
        <dbReference type="ChEBI" id="CHEBI:18248"/>
    </ligandPart>
</feature>
<dbReference type="InterPro" id="IPR017972">
    <property type="entry name" value="Cyt_P450_CS"/>
</dbReference>
<evidence type="ECO:0000256" key="5">
    <source>
        <dbReference type="SAM" id="SignalP"/>
    </source>
</evidence>
<dbReference type="Gene3D" id="1.10.630.10">
    <property type="entry name" value="Cytochrome P450"/>
    <property type="match status" value="1"/>
</dbReference>
<feature type="transmembrane region" description="Helical" evidence="4">
    <location>
        <begin position="212"/>
        <end position="228"/>
    </location>
</feature>
<dbReference type="InterPro" id="IPR001128">
    <property type="entry name" value="Cyt_P450"/>
</dbReference>
<dbReference type="PANTHER" id="PTHR24301">
    <property type="entry name" value="THROMBOXANE-A SYNTHASE"/>
    <property type="match status" value="1"/>
</dbReference>
<dbReference type="EMBL" id="QKYT01000322">
    <property type="protein sequence ID" value="RIA87187.1"/>
    <property type="molecule type" value="Genomic_DNA"/>
</dbReference>
<dbReference type="CDD" id="cd00302">
    <property type="entry name" value="cytochrome_P450"/>
    <property type="match status" value="1"/>
</dbReference>